<evidence type="ECO:0000256" key="9">
    <source>
        <dbReference type="ARBA" id="ARBA00022989"/>
    </source>
</evidence>
<dbReference type="InterPro" id="IPR014164">
    <property type="entry name" value="TonB_ExbB_1"/>
</dbReference>
<reference evidence="16 17" key="1">
    <citation type="submission" date="2013-04" db="EMBL/GenBank/DDBJ databases">
        <authorList>
            <person name="Kuznetsov B."/>
            <person name="Ivanovsky R."/>
        </authorList>
    </citation>
    <scope>NUCLEOTIDE SEQUENCE [LARGE SCALE GENOMIC DNA]</scope>
    <source>
        <strain evidence="16 17">MGU-K5</strain>
    </source>
</reference>
<feature type="signal peptide" evidence="14">
    <location>
        <begin position="1"/>
        <end position="28"/>
    </location>
</feature>
<dbReference type="NCBIfam" id="TIGR02797">
    <property type="entry name" value="exbB"/>
    <property type="match status" value="1"/>
</dbReference>
<dbReference type="EMBL" id="AQPH01000054">
    <property type="protein sequence ID" value="EPY01060.1"/>
    <property type="molecule type" value="Genomic_DNA"/>
</dbReference>
<dbReference type="Proteomes" id="UP000015350">
    <property type="component" value="Unassembled WGS sequence"/>
</dbReference>
<comment type="subcellular location">
    <subcellularLocation>
        <location evidence="1">Cell inner membrane</location>
        <topology evidence="1">Multi-pass membrane protein</topology>
    </subcellularLocation>
    <subcellularLocation>
        <location evidence="12">Membrane</location>
        <topology evidence="12">Multi-pass membrane protein</topology>
    </subcellularLocation>
</comment>
<evidence type="ECO:0000256" key="1">
    <source>
        <dbReference type="ARBA" id="ARBA00004429"/>
    </source>
</evidence>
<sequence>MVKAATIHPLALTILGFALVLTGGAAQAQPTSPPVPGQLPHDLSPWGMFTHADPVVQTVMIGLALASVATWTVWLAKTIELYRARQRVCAVLSGLDGTRSLTEAHRLVEGHSGPEAHLIRAAMAEAKLSADIPGEGLKERVETKLDRIEAAAGRRMAMGTGILATIGSIAPFVGLFGTVWGIMNSFVGISKSQTTNLAVVAPGIAEALLATALGLVAAIPAVVIYNMFARSVSGYKALLSDTAAEVLRLVSRDLDRRALPLRAAAE</sequence>
<feature type="domain" description="MotA/TolQ/ExbB proton channel" evidence="15">
    <location>
        <begin position="114"/>
        <end position="233"/>
    </location>
</feature>
<feature type="transmembrane region" description="Helical" evidence="13">
    <location>
        <begin position="55"/>
        <end position="76"/>
    </location>
</feature>
<keyword evidence="6" id="KW-0997">Cell inner membrane</keyword>
<evidence type="ECO:0000256" key="14">
    <source>
        <dbReference type="SAM" id="SignalP"/>
    </source>
</evidence>
<dbReference type="STRING" id="1316936.K678_12846"/>
<evidence type="ECO:0000256" key="10">
    <source>
        <dbReference type="ARBA" id="ARBA00023136"/>
    </source>
</evidence>
<evidence type="ECO:0000256" key="11">
    <source>
        <dbReference type="ARBA" id="ARBA00024816"/>
    </source>
</evidence>
<evidence type="ECO:0000256" key="2">
    <source>
        <dbReference type="ARBA" id="ARBA00011471"/>
    </source>
</evidence>
<keyword evidence="8 12" id="KW-0653">Protein transport</keyword>
<name>S9TRA7_MAGFU</name>
<feature type="transmembrane region" description="Helical" evidence="13">
    <location>
        <begin position="203"/>
        <end position="228"/>
    </location>
</feature>
<evidence type="ECO:0000256" key="13">
    <source>
        <dbReference type="SAM" id="Phobius"/>
    </source>
</evidence>
<dbReference type="PATRIC" id="fig|1316936.3.peg.2563"/>
<dbReference type="InterPro" id="IPR050790">
    <property type="entry name" value="ExbB/TolQ_transport"/>
</dbReference>
<dbReference type="RefSeq" id="WP_021132875.1">
    <property type="nucleotide sequence ID" value="NZ_AQPH01000054.1"/>
</dbReference>
<gene>
    <name evidence="16" type="ORF">K678_12846</name>
</gene>
<accession>S9TRA7</accession>
<organism evidence="16 17">
    <name type="scientific">Magnetospirillum fulvum MGU-K5</name>
    <dbReference type="NCBI Taxonomy" id="1316936"/>
    <lineage>
        <taxon>Bacteria</taxon>
        <taxon>Pseudomonadati</taxon>
        <taxon>Pseudomonadota</taxon>
        <taxon>Alphaproteobacteria</taxon>
        <taxon>Rhodospirillales</taxon>
        <taxon>Rhodospirillaceae</taxon>
        <taxon>Magnetospirillum</taxon>
    </lineage>
</organism>
<keyword evidence="7 13" id="KW-0812">Transmembrane</keyword>
<keyword evidence="14" id="KW-0732">Signal</keyword>
<dbReference type="AlphaFoldDB" id="S9TRA7"/>
<dbReference type="PANTHER" id="PTHR30625">
    <property type="entry name" value="PROTEIN TOLQ"/>
    <property type="match status" value="1"/>
</dbReference>
<comment type="caution">
    <text evidence="16">The sequence shown here is derived from an EMBL/GenBank/DDBJ whole genome shotgun (WGS) entry which is preliminary data.</text>
</comment>
<dbReference type="Pfam" id="PF01618">
    <property type="entry name" value="MotA_ExbB"/>
    <property type="match status" value="1"/>
</dbReference>
<keyword evidence="9 13" id="KW-1133">Transmembrane helix</keyword>
<dbReference type="GO" id="GO:0017038">
    <property type="term" value="P:protein import"/>
    <property type="evidence" value="ECO:0007669"/>
    <property type="project" value="TreeGrafter"/>
</dbReference>
<dbReference type="GO" id="GO:0005886">
    <property type="term" value="C:plasma membrane"/>
    <property type="evidence" value="ECO:0007669"/>
    <property type="project" value="UniProtKB-SubCell"/>
</dbReference>
<comment type="function">
    <text evidence="11">Involved in the TonB-dependent energy-dependent transport of various receptor-bound substrates. Protects ExbD from proteolytic degradation and functionally stabilizes TonB.</text>
</comment>
<evidence type="ECO:0000256" key="8">
    <source>
        <dbReference type="ARBA" id="ARBA00022927"/>
    </source>
</evidence>
<protein>
    <recommendedName>
        <fullName evidence="3">Biopolymer transport protein ExbB</fullName>
    </recommendedName>
</protein>
<feature type="chain" id="PRO_5004570465" description="Biopolymer transport protein ExbB" evidence="14">
    <location>
        <begin position="29"/>
        <end position="266"/>
    </location>
</feature>
<feature type="transmembrane region" description="Helical" evidence="13">
    <location>
        <begin position="162"/>
        <end position="183"/>
    </location>
</feature>
<proteinExistence type="inferred from homology"/>
<evidence type="ECO:0000256" key="6">
    <source>
        <dbReference type="ARBA" id="ARBA00022519"/>
    </source>
</evidence>
<evidence type="ECO:0000256" key="12">
    <source>
        <dbReference type="RuleBase" id="RU004057"/>
    </source>
</evidence>
<keyword evidence="4 12" id="KW-0813">Transport</keyword>
<dbReference type="GO" id="GO:0022857">
    <property type="term" value="F:transmembrane transporter activity"/>
    <property type="evidence" value="ECO:0007669"/>
    <property type="project" value="InterPro"/>
</dbReference>
<comment type="similarity">
    <text evidence="12">Belongs to the exbB/tolQ family.</text>
</comment>
<evidence type="ECO:0000313" key="16">
    <source>
        <dbReference type="EMBL" id="EPY01060.1"/>
    </source>
</evidence>
<evidence type="ECO:0000256" key="4">
    <source>
        <dbReference type="ARBA" id="ARBA00022448"/>
    </source>
</evidence>
<evidence type="ECO:0000256" key="5">
    <source>
        <dbReference type="ARBA" id="ARBA00022475"/>
    </source>
</evidence>
<evidence type="ECO:0000313" key="17">
    <source>
        <dbReference type="Proteomes" id="UP000015350"/>
    </source>
</evidence>
<dbReference type="OrthoDB" id="9805133at2"/>
<dbReference type="eggNOG" id="COG0811">
    <property type="taxonomic scope" value="Bacteria"/>
</dbReference>
<dbReference type="PANTHER" id="PTHR30625:SF16">
    <property type="entry name" value="BIOPOLYMER TRANSPORT PROTEIN EXBB"/>
    <property type="match status" value="1"/>
</dbReference>
<evidence type="ECO:0000256" key="7">
    <source>
        <dbReference type="ARBA" id="ARBA00022692"/>
    </source>
</evidence>
<keyword evidence="10 13" id="KW-0472">Membrane</keyword>
<keyword evidence="5" id="KW-1003">Cell membrane</keyword>
<evidence type="ECO:0000256" key="3">
    <source>
        <dbReference type="ARBA" id="ARBA00022093"/>
    </source>
</evidence>
<comment type="subunit">
    <text evidence="2">The accessory proteins ExbB and ExbD seem to form a complex with TonB.</text>
</comment>
<dbReference type="InterPro" id="IPR002898">
    <property type="entry name" value="MotA_ExbB_proton_chnl"/>
</dbReference>
<evidence type="ECO:0000259" key="15">
    <source>
        <dbReference type="Pfam" id="PF01618"/>
    </source>
</evidence>